<organism evidence="1 2">
    <name type="scientific">Paractinoplanes tereljensis</name>
    <dbReference type="NCBI Taxonomy" id="571912"/>
    <lineage>
        <taxon>Bacteria</taxon>
        <taxon>Bacillati</taxon>
        <taxon>Actinomycetota</taxon>
        <taxon>Actinomycetes</taxon>
        <taxon>Micromonosporales</taxon>
        <taxon>Micromonosporaceae</taxon>
        <taxon>Paractinoplanes</taxon>
    </lineage>
</organism>
<gene>
    <name evidence="1" type="ORF">Ate02nite_34200</name>
</gene>
<dbReference type="RefSeq" id="WP_203806522.1">
    <property type="nucleotide sequence ID" value="NZ_BOMY01000022.1"/>
</dbReference>
<evidence type="ECO:0000313" key="2">
    <source>
        <dbReference type="Proteomes" id="UP000623608"/>
    </source>
</evidence>
<proteinExistence type="predicted"/>
<dbReference type="EMBL" id="BOMY01000022">
    <property type="protein sequence ID" value="GIF20690.1"/>
    <property type="molecule type" value="Genomic_DNA"/>
</dbReference>
<evidence type="ECO:0000313" key="1">
    <source>
        <dbReference type="EMBL" id="GIF20690.1"/>
    </source>
</evidence>
<reference evidence="1" key="1">
    <citation type="submission" date="2021-01" db="EMBL/GenBank/DDBJ databases">
        <title>Whole genome shotgun sequence of Actinoplanes tereljensis NBRC 105297.</title>
        <authorList>
            <person name="Komaki H."/>
            <person name="Tamura T."/>
        </authorList>
    </citation>
    <scope>NUCLEOTIDE SEQUENCE</scope>
    <source>
        <strain evidence="1">NBRC 105297</strain>
    </source>
</reference>
<keyword evidence="2" id="KW-1185">Reference proteome</keyword>
<comment type="caution">
    <text evidence="1">The sequence shown here is derived from an EMBL/GenBank/DDBJ whole genome shotgun (WGS) entry which is preliminary data.</text>
</comment>
<sequence>MSHNVVLGGYVRSVALLCGVYERKVPKPSSGSVICAVACFTLGRIASVLEDRLLAKGADRVIAVLATQVAMGCFRAAQRLAGPDPDALMPTMRRLAGLVVN</sequence>
<dbReference type="AlphaFoldDB" id="A0A919TTS9"/>
<accession>A0A919TTS9</accession>
<dbReference type="Proteomes" id="UP000623608">
    <property type="component" value="Unassembled WGS sequence"/>
</dbReference>
<name>A0A919TTS9_9ACTN</name>
<protein>
    <submittedName>
        <fullName evidence="1">Uncharacterized protein</fullName>
    </submittedName>
</protein>